<dbReference type="Proteomes" id="UP001283361">
    <property type="component" value="Unassembled WGS sequence"/>
</dbReference>
<evidence type="ECO:0000313" key="2">
    <source>
        <dbReference type="Proteomes" id="UP001283361"/>
    </source>
</evidence>
<sequence length="71" mass="7979">MRIAIDAHAHVASRQYTSRWVSKVYQHSVSKRVSRWYLGGIEGDRYIQQLQTENCSGPGVLSLSDGLTKSV</sequence>
<name>A0AAE0YDD8_9GAST</name>
<evidence type="ECO:0000313" key="1">
    <source>
        <dbReference type="EMBL" id="KAK3740964.1"/>
    </source>
</evidence>
<evidence type="ECO:0008006" key="3">
    <source>
        <dbReference type="Google" id="ProtNLM"/>
    </source>
</evidence>
<dbReference type="EMBL" id="JAWDGP010006450">
    <property type="protein sequence ID" value="KAK3740964.1"/>
    <property type="molecule type" value="Genomic_DNA"/>
</dbReference>
<accession>A0AAE0YDD8</accession>
<keyword evidence="2" id="KW-1185">Reference proteome</keyword>
<organism evidence="1 2">
    <name type="scientific">Elysia crispata</name>
    <name type="common">lettuce slug</name>
    <dbReference type="NCBI Taxonomy" id="231223"/>
    <lineage>
        <taxon>Eukaryota</taxon>
        <taxon>Metazoa</taxon>
        <taxon>Spiralia</taxon>
        <taxon>Lophotrochozoa</taxon>
        <taxon>Mollusca</taxon>
        <taxon>Gastropoda</taxon>
        <taxon>Heterobranchia</taxon>
        <taxon>Euthyneura</taxon>
        <taxon>Panpulmonata</taxon>
        <taxon>Sacoglossa</taxon>
        <taxon>Placobranchoidea</taxon>
        <taxon>Plakobranchidae</taxon>
        <taxon>Elysia</taxon>
    </lineage>
</organism>
<protein>
    <recommendedName>
        <fullName evidence="3">Amidohydrolase</fullName>
    </recommendedName>
</protein>
<reference evidence="1" key="1">
    <citation type="journal article" date="2023" name="G3 (Bethesda)">
        <title>A reference genome for the long-term kleptoplast-retaining sea slug Elysia crispata morphotype clarki.</title>
        <authorList>
            <person name="Eastman K.E."/>
            <person name="Pendleton A.L."/>
            <person name="Shaikh M.A."/>
            <person name="Suttiyut T."/>
            <person name="Ogas R."/>
            <person name="Tomko P."/>
            <person name="Gavelis G."/>
            <person name="Widhalm J.R."/>
            <person name="Wisecaver J.H."/>
        </authorList>
    </citation>
    <scope>NUCLEOTIDE SEQUENCE</scope>
    <source>
        <strain evidence="1">ECLA1</strain>
    </source>
</reference>
<comment type="caution">
    <text evidence="1">The sequence shown here is derived from an EMBL/GenBank/DDBJ whole genome shotgun (WGS) entry which is preliminary data.</text>
</comment>
<gene>
    <name evidence="1" type="ORF">RRG08_005656</name>
</gene>
<dbReference type="AlphaFoldDB" id="A0AAE0YDD8"/>
<proteinExistence type="predicted"/>